<feature type="transmembrane region" description="Helical" evidence="1">
    <location>
        <begin position="48"/>
        <end position="69"/>
    </location>
</feature>
<sequence length="141" mass="16478">MPMAFCMVESGVKVEGFGYLEDTWVEEEFARCECELCEYWRRGRRHRLGTLAIGIVLPVIWFFESFHLLRRLCTDPVLRATNRVSMYYTGDSHMDYHNRTRDELWSWLGHDTIAILIEILMVVVLVISVQAGPMDGTFLIK</sequence>
<dbReference type="EMBL" id="HE681724">
    <property type="protein sequence ID" value="CCG24513.1"/>
    <property type="molecule type" value="Genomic_DNA"/>
</dbReference>
<keyword evidence="1" id="KW-0812">Transmembrane</keyword>
<accession>H8X8N8</accession>
<feature type="transmembrane region" description="Helical" evidence="1">
    <location>
        <begin position="113"/>
        <end position="132"/>
    </location>
</feature>
<protein>
    <submittedName>
        <fullName evidence="2">Asg7 protein</fullName>
    </submittedName>
</protein>
<evidence type="ECO:0000313" key="2">
    <source>
        <dbReference type="EMBL" id="CCG24513.1"/>
    </source>
</evidence>
<dbReference type="RefSeq" id="XP_003870642.1">
    <property type="nucleotide sequence ID" value="XM_003870593.1"/>
</dbReference>
<dbReference type="KEGG" id="cot:CORT_0F02890"/>
<proteinExistence type="predicted"/>
<dbReference type="GeneID" id="14541629"/>
<keyword evidence="1" id="KW-1133">Transmembrane helix</keyword>
<keyword evidence="1" id="KW-0472">Membrane</keyword>
<gene>
    <name evidence="2" type="ORF">CORT_0F02890</name>
</gene>
<keyword evidence="3" id="KW-1185">Reference proteome</keyword>
<dbReference type="OrthoDB" id="4021813at2759"/>
<dbReference type="Proteomes" id="UP000005018">
    <property type="component" value="Chromosome 6"/>
</dbReference>
<dbReference type="AlphaFoldDB" id="H8X8N8"/>
<evidence type="ECO:0000256" key="1">
    <source>
        <dbReference type="SAM" id="Phobius"/>
    </source>
</evidence>
<evidence type="ECO:0000313" key="3">
    <source>
        <dbReference type="Proteomes" id="UP000005018"/>
    </source>
</evidence>
<name>H8X8N8_CANO9</name>
<dbReference type="HOGENOM" id="CLU_1758558_0_0_1"/>
<organism evidence="2 3">
    <name type="scientific">Candida orthopsilosis (strain 90-125)</name>
    <name type="common">Yeast</name>
    <dbReference type="NCBI Taxonomy" id="1136231"/>
    <lineage>
        <taxon>Eukaryota</taxon>
        <taxon>Fungi</taxon>
        <taxon>Dikarya</taxon>
        <taxon>Ascomycota</taxon>
        <taxon>Saccharomycotina</taxon>
        <taxon>Pichiomycetes</taxon>
        <taxon>Debaryomycetaceae</taxon>
        <taxon>Candida/Lodderomyces clade</taxon>
        <taxon>Candida</taxon>
    </lineage>
</organism>
<reference evidence="2 3" key="1">
    <citation type="journal article" date="2012" name="PLoS ONE">
        <title>Sequence and analysis of the genome of the pathogenic yeast Candida orthopsilosis.</title>
        <authorList>
            <person name="Riccombeni A."/>
            <person name="Vidanes G."/>
            <person name="Proux-Wera E."/>
            <person name="Wolfe K.H."/>
            <person name="Butler G."/>
        </authorList>
    </citation>
    <scope>NUCLEOTIDE SEQUENCE [LARGE SCALE GENOMIC DNA]</scope>
    <source>
        <strain evidence="2 3">Co 90-125</strain>
    </source>
</reference>